<dbReference type="InterPro" id="IPR011010">
    <property type="entry name" value="DNA_brk_join_enz"/>
</dbReference>
<evidence type="ECO:0000256" key="3">
    <source>
        <dbReference type="PROSITE-ProRule" id="PRU01248"/>
    </source>
</evidence>
<evidence type="ECO:0000313" key="7">
    <source>
        <dbReference type="Proteomes" id="UP000093779"/>
    </source>
</evidence>
<feature type="domain" description="Core-binding (CB)" evidence="5">
    <location>
        <begin position="1"/>
        <end position="75"/>
    </location>
</feature>
<dbReference type="AlphaFoldDB" id="A0A1A1XVG6"/>
<dbReference type="PANTHER" id="PTHR30349">
    <property type="entry name" value="PHAGE INTEGRASE-RELATED"/>
    <property type="match status" value="1"/>
</dbReference>
<dbReference type="InterPro" id="IPR002104">
    <property type="entry name" value="Integrase_catalytic"/>
</dbReference>
<evidence type="ECO:0000256" key="2">
    <source>
        <dbReference type="ARBA" id="ARBA00023172"/>
    </source>
</evidence>
<accession>A0A1A1XVG6</accession>
<gene>
    <name evidence="6" type="ORF">A5726_12265</name>
</gene>
<keyword evidence="2" id="KW-0233">DNA recombination</keyword>
<dbReference type="Gene3D" id="1.10.443.10">
    <property type="entry name" value="Intergrase catalytic core"/>
    <property type="match status" value="1"/>
</dbReference>
<dbReference type="InterPro" id="IPR013762">
    <property type="entry name" value="Integrase-like_cat_sf"/>
</dbReference>
<dbReference type="GO" id="GO:0006310">
    <property type="term" value="P:DNA recombination"/>
    <property type="evidence" value="ECO:0007669"/>
    <property type="project" value="UniProtKB-KW"/>
</dbReference>
<evidence type="ECO:0000256" key="1">
    <source>
        <dbReference type="ARBA" id="ARBA00023125"/>
    </source>
</evidence>
<reference evidence="6 7" key="1">
    <citation type="submission" date="2016-06" db="EMBL/GenBank/DDBJ databases">
        <authorList>
            <person name="Kjaerup R.B."/>
            <person name="Dalgaard T.S."/>
            <person name="Juul-Madsen H.R."/>
        </authorList>
    </citation>
    <scope>NUCLEOTIDE SEQUENCE [LARGE SCALE GENOMIC DNA]</scope>
    <source>
        <strain evidence="6 7">ACS1953</strain>
    </source>
</reference>
<dbReference type="GO" id="GO:0015074">
    <property type="term" value="P:DNA integration"/>
    <property type="evidence" value="ECO:0007669"/>
    <property type="project" value="InterPro"/>
</dbReference>
<dbReference type="PROSITE" id="PS51898">
    <property type="entry name" value="TYR_RECOMBINASE"/>
    <property type="match status" value="1"/>
</dbReference>
<evidence type="ECO:0000259" key="4">
    <source>
        <dbReference type="PROSITE" id="PS51898"/>
    </source>
</evidence>
<dbReference type="GO" id="GO:0003677">
    <property type="term" value="F:DNA binding"/>
    <property type="evidence" value="ECO:0007669"/>
    <property type="project" value="UniProtKB-UniRule"/>
</dbReference>
<dbReference type="CDD" id="cd00397">
    <property type="entry name" value="DNA_BRE_C"/>
    <property type="match status" value="1"/>
</dbReference>
<evidence type="ECO:0000259" key="5">
    <source>
        <dbReference type="PROSITE" id="PS51900"/>
    </source>
</evidence>
<dbReference type="InterPro" id="IPR050090">
    <property type="entry name" value="Tyrosine_recombinase_XerCD"/>
</dbReference>
<keyword evidence="1 3" id="KW-0238">DNA-binding</keyword>
<dbReference type="SUPFAM" id="SSF56349">
    <property type="entry name" value="DNA breaking-rejoining enzymes"/>
    <property type="match status" value="1"/>
</dbReference>
<evidence type="ECO:0000313" key="6">
    <source>
        <dbReference type="EMBL" id="OBF23098.1"/>
    </source>
</evidence>
<organism evidence="6 7">
    <name type="scientific">Mycolicibacterium conceptionense</name>
    <dbReference type="NCBI Taxonomy" id="451644"/>
    <lineage>
        <taxon>Bacteria</taxon>
        <taxon>Bacillati</taxon>
        <taxon>Actinomycetota</taxon>
        <taxon>Actinomycetes</taxon>
        <taxon>Mycobacteriales</taxon>
        <taxon>Mycobacteriaceae</taxon>
        <taxon>Mycolicibacterium</taxon>
    </lineage>
</organism>
<dbReference type="PANTHER" id="PTHR30349:SF64">
    <property type="entry name" value="PROPHAGE INTEGRASE INTD-RELATED"/>
    <property type="match status" value="1"/>
</dbReference>
<proteinExistence type="predicted"/>
<name>A0A1A1XVG6_9MYCO</name>
<evidence type="ECO:0008006" key="8">
    <source>
        <dbReference type="Google" id="ProtNLM"/>
    </source>
</evidence>
<dbReference type="InterPro" id="IPR044068">
    <property type="entry name" value="CB"/>
</dbReference>
<dbReference type="Pfam" id="PF00589">
    <property type="entry name" value="Phage_integrase"/>
    <property type="match status" value="1"/>
</dbReference>
<sequence length="268" mass="30128">MISGYLNFLKAGDHPKTTINTRRSHLARMSRGLQCLPSEVTEDILLDWFGRQTHWATETRRSYRTTLRDFFRWAYQHKHLSDDFTYTLPRVKARKPMPRPTPEPVRQTARDDADPRVFLMLELADVGMRRGEVAAASTHDLITEGPQLVVHGKGNKRRVIPITDKLATRIAAGAAGHTPGAPTSGYLFPGNDNGHLSPRWVGTLCSRVMPGVWTMHSLRHRTATRAYDATHDIVAIKELLGHDSIATTQMYTLVQDDKVRLAMLAAVS</sequence>
<dbReference type="EMBL" id="LZHX01000041">
    <property type="protein sequence ID" value="OBF23098.1"/>
    <property type="molecule type" value="Genomic_DNA"/>
</dbReference>
<dbReference type="PROSITE" id="PS51900">
    <property type="entry name" value="CB"/>
    <property type="match status" value="1"/>
</dbReference>
<dbReference type="Proteomes" id="UP000093779">
    <property type="component" value="Unassembled WGS sequence"/>
</dbReference>
<comment type="caution">
    <text evidence="6">The sequence shown here is derived from an EMBL/GenBank/DDBJ whole genome shotgun (WGS) entry which is preliminary data.</text>
</comment>
<feature type="domain" description="Tyr recombinase" evidence="4">
    <location>
        <begin position="95"/>
        <end position="266"/>
    </location>
</feature>
<protein>
    <recommendedName>
        <fullName evidence="8">Integrase</fullName>
    </recommendedName>
</protein>